<evidence type="ECO:0000313" key="2">
    <source>
        <dbReference type="Proteomes" id="UP000499080"/>
    </source>
</evidence>
<accession>A0A4Y2C1P0</accession>
<organism evidence="1 2">
    <name type="scientific">Araneus ventricosus</name>
    <name type="common">Orbweaver spider</name>
    <name type="synonym">Epeira ventricosa</name>
    <dbReference type="NCBI Taxonomy" id="182803"/>
    <lineage>
        <taxon>Eukaryota</taxon>
        <taxon>Metazoa</taxon>
        <taxon>Ecdysozoa</taxon>
        <taxon>Arthropoda</taxon>
        <taxon>Chelicerata</taxon>
        <taxon>Arachnida</taxon>
        <taxon>Araneae</taxon>
        <taxon>Araneomorphae</taxon>
        <taxon>Entelegynae</taxon>
        <taxon>Araneoidea</taxon>
        <taxon>Araneidae</taxon>
        <taxon>Araneus</taxon>
    </lineage>
</organism>
<keyword evidence="2" id="KW-1185">Reference proteome</keyword>
<gene>
    <name evidence="1" type="ORF">AVEN_187729_1</name>
</gene>
<name>A0A4Y2C1P0_ARAVE</name>
<dbReference type="EMBL" id="BGPR01000139">
    <property type="protein sequence ID" value="GBL98391.1"/>
    <property type="molecule type" value="Genomic_DNA"/>
</dbReference>
<evidence type="ECO:0008006" key="3">
    <source>
        <dbReference type="Google" id="ProtNLM"/>
    </source>
</evidence>
<protein>
    <recommendedName>
        <fullName evidence="3">Tc3 transposase DNA binding domain-containing protein</fullName>
    </recommendedName>
</protein>
<dbReference type="AlphaFoldDB" id="A0A4Y2C1P0"/>
<dbReference type="OrthoDB" id="6466020at2759"/>
<proteinExistence type="predicted"/>
<evidence type="ECO:0000313" key="1">
    <source>
        <dbReference type="EMBL" id="GBL98391.1"/>
    </source>
</evidence>
<comment type="caution">
    <text evidence="1">The sequence shown here is derived from an EMBL/GenBank/DDBJ whole genome shotgun (WGS) entry which is preliminary data.</text>
</comment>
<reference evidence="1 2" key="1">
    <citation type="journal article" date="2019" name="Sci. Rep.">
        <title>Orb-weaving spider Araneus ventricosus genome elucidates the spidroin gene catalogue.</title>
        <authorList>
            <person name="Kono N."/>
            <person name="Nakamura H."/>
            <person name="Ohtoshi R."/>
            <person name="Moran D.A.P."/>
            <person name="Shinohara A."/>
            <person name="Yoshida Y."/>
            <person name="Fujiwara M."/>
            <person name="Mori M."/>
            <person name="Tomita M."/>
            <person name="Arakawa K."/>
        </authorList>
    </citation>
    <scope>NUCLEOTIDE SEQUENCE [LARGE SCALE GENOMIC DNA]</scope>
</reference>
<sequence>MQIPEIGDQSSYPYAVGNGYIRQQMSEKCIRWVSAAALAGYQDLGDFERGVIVCSREMGRSISEVEMKFGFVRTTISRVCVNIGYPVKHQISDIGAAGKRL</sequence>
<dbReference type="Proteomes" id="UP000499080">
    <property type="component" value="Unassembled WGS sequence"/>
</dbReference>